<evidence type="ECO:0000313" key="1">
    <source>
        <dbReference type="EMBL" id="TFK56536.1"/>
    </source>
</evidence>
<dbReference type="AlphaFoldDB" id="A0A5C3NJ83"/>
<dbReference type="Proteomes" id="UP000305948">
    <property type="component" value="Unassembled WGS sequence"/>
</dbReference>
<accession>A0A5C3NJ83</accession>
<keyword evidence="2" id="KW-1185">Reference proteome</keyword>
<proteinExistence type="predicted"/>
<protein>
    <submittedName>
        <fullName evidence="1">Uncharacterized protein</fullName>
    </submittedName>
</protein>
<reference evidence="1 2" key="1">
    <citation type="journal article" date="2019" name="Nat. Ecol. Evol.">
        <title>Megaphylogeny resolves global patterns of mushroom evolution.</title>
        <authorList>
            <person name="Varga T."/>
            <person name="Krizsan K."/>
            <person name="Foldi C."/>
            <person name="Dima B."/>
            <person name="Sanchez-Garcia M."/>
            <person name="Sanchez-Ramirez S."/>
            <person name="Szollosi G.J."/>
            <person name="Szarkandi J.G."/>
            <person name="Papp V."/>
            <person name="Albert L."/>
            <person name="Andreopoulos W."/>
            <person name="Angelini C."/>
            <person name="Antonin V."/>
            <person name="Barry K.W."/>
            <person name="Bougher N.L."/>
            <person name="Buchanan P."/>
            <person name="Buyck B."/>
            <person name="Bense V."/>
            <person name="Catcheside P."/>
            <person name="Chovatia M."/>
            <person name="Cooper J."/>
            <person name="Damon W."/>
            <person name="Desjardin D."/>
            <person name="Finy P."/>
            <person name="Geml J."/>
            <person name="Haridas S."/>
            <person name="Hughes K."/>
            <person name="Justo A."/>
            <person name="Karasinski D."/>
            <person name="Kautmanova I."/>
            <person name="Kiss B."/>
            <person name="Kocsube S."/>
            <person name="Kotiranta H."/>
            <person name="LaButti K.M."/>
            <person name="Lechner B.E."/>
            <person name="Liimatainen K."/>
            <person name="Lipzen A."/>
            <person name="Lukacs Z."/>
            <person name="Mihaltcheva S."/>
            <person name="Morgado L.N."/>
            <person name="Niskanen T."/>
            <person name="Noordeloos M.E."/>
            <person name="Ohm R.A."/>
            <person name="Ortiz-Santana B."/>
            <person name="Ovrebo C."/>
            <person name="Racz N."/>
            <person name="Riley R."/>
            <person name="Savchenko A."/>
            <person name="Shiryaev A."/>
            <person name="Soop K."/>
            <person name="Spirin V."/>
            <person name="Szebenyi C."/>
            <person name="Tomsovsky M."/>
            <person name="Tulloss R.E."/>
            <person name="Uehling J."/>
            <person name="Grigoriev I.V."/>
            <person name="Vagvolgyi C."/>
            <person name="Papp T."/>
            <person name="Martin F.M."/>
            <person name="Miettinen O."/>
            <person name="Hibbett D.S."/>
            <person name="Nagy L.G."/>
        </authorList>
    </citation>
    <scope>NUCLEOTIDE SEQUENCE [LARGE SCALE GENOMIC DNA]</scope>
    <source>
        <strain evidence="1 2">OMC1185</strain>
    </source>
</reference>
<organism evidence="1 2">
    <name type="scientific">Heliocybe sulcata</name>
    <dbReference type="NCBI Taxonomy" id="5364"/>
    <lineage>
        <taxon>Eukaryota</taxon>
        <taxon>Fungi</taxon>
        <taxon>Dikarya</taxon>
        <taxon>Basidiomycota</taxon>
        <taxon>Agaricomycotina</taxon>
        <taxon>Agaricomycetes</taxon>
        <taxon>Gloeophyllales</taxon>
        <taxon>Gloeophyllaceae</taxon>
        <taxon>Heliocybe</taxon>
    </lineage>
</organism>
<sequence>MRTGAIVLISGSNGTSQATARLAAKLTAFLCVSSLHPAPMGEDGRLGSYPSTRIKMNTVKRPLRGFRSVFVADDETRVI</sequence>
<dbReference type="EMBL" id="ML213503">
    <property type="protein sequence ID" value="TFK56536.1"/>
    <property type="molecule type" value="Genomic_DNA"/>
</dbReference>
<gene>
    <name evidence="1" type="ORF">OE88DRAFT_1649871</name>
</gene>
<evidence type="ECO:0000313" key="2">
    <source>
        <dbReference type="Proteomes" id="UP000305948"/>
    </source>
</evidence>
<name>A0A5C3NJ83_9AGAM</name>